<feature type="signal peptide" evidence="2">
    <location>
        <begin position="1"/>
        <end position="19"/>
    </location>
</feature>
<protein>
    <recommendedName>
        <fullName evidence="5">DUF3592 domain-containing protein</fullName>
    </recommendedName>
</protein>
<dbReference type="RefSeq" id="WP_380901125.1">
    <property type="nucleotide sequence ID" value="NZ_JBHUFU010000009.1"/>
</dbReference>
<feature type="chain" id="PRO_5045693970" description="DUF3592 domain-containing protein" evidence="2">
    <location>
        <begin position="20"/>
        <end position="227"/>
    </location>
</feature>
<evidence type="ECO:0000313" key="4">
    <source>
        <dbReference type="Proteomes" id="UP001597365"/>
    </source>
</evidence>
<feature type="transmembrane region" description="Helical" evidence="1">
    <location>
        <begin position="123"/>
        <end position="142"/>
    </location>
</feature>
<dbReference type="EMBL" id="JBHUFU010000009">
    <property type="protein sequence ID" value="MFD1831322.1"/>
    <property type="molecule type" value="Genomic_DNA"/>
</dbReference>
<keyword evidence="2" id="KW-0732">Signal</keyword>
<keyword evidence="4" id="KW-1185">Reference proteome</keyword>
<dbReference type="Proteomes" id="UP001597365">
    <property type="component" value="Unassembled WGS sequence"/>
</dbReference>
<keyword evidence="1" id="KW-0472">Membrane</keyword>
<keyword evidence="1" id="KW-0812">Transmembrane</keyword>
<evidence type="ECO:0000256" key="1">
    <source>
        <dbReference type="SAM" id="Phobius"/>
    </source>
</evidence>
<gene>
    <name evidence="3" type="ORF">ACFSJS_16890</name>
</gene>
<name>A0ABW4PMC3_9ACTN</name>
<comment type="caution">
    <text evidence="3">The sequence shown here is derived from an EMBL/GenBank/DDBJ whole genome shotgun (WGS) entry which is preliminary data.</text>
</comment>
<feature type="transmembrane region" description="Helical" evidence="1">
    <location>
        <begin position="163"/>
        <end position="184"/>
    </location>
</feature>
<evidence type="ECO:0000313" key="3">
    <source>
        <dbReference type="EMBL" id="MFD1831322.1"/>
    </source>
</evidence>
<keyword evidence="1" id="KW-1133">Transmembrane helix</keyword>
<evidence type="ECO:0000256" key="2">
    <source>
        <dbReference type="SAM" id="SignalP"/>
    </source>
</evidence>
<reference evidence="4" key="1">
    <citation type="journal article" date="2019" name="Int. J. Syst. Evol. Microbiol.">
        <title>The Global Catalogue of Microorganisms (GCM) 10K type strain sequencing project: providing services to taxonomists for standard genome sequencing and annotation.</title>
        <authorList>
            <consortium name="The Broad Institute Genomics Platform"/>
            <consortium name="The Broad Institute Genome Sequencing Center for Infectious Disease"/>
            <person name="Wu L."/>
            <person name="Ma J."/>
        </authorList>
    </citation>
    <scope>NUCLEOTIDE SEQUENCE [LARGE SCALE GENOMIC DNA]</scope>
    <source>
        <strain evidence="4">CGMCC 4.7455</strain>
    </source>
</reference>
<feature type="transmembrane region" description="Helical" evidence="1">
    <location>
        <begin position="190"/>
        <end position="213"/>
    </location>
</feature>
<accession>A0ABW4PMC3</accession>
<organism evidence="3 4">
    <name type="scientific">Streptomyces desertarenae</name>
    <dbReference type="NCBI Taxonomy" id="2666184"/>
    <lineage>
        <taxon>Bacteria</taxon>
        <taxon>Bacillati</taxon>
        <taxon>Actinomycetota</taxon>
        <taxon>Actinomycetes</taxon>
        <taxon>Kitasatosporales</taxon>
        <taxon>Streptomycetaceae</taxon>
        <taxon>Streptomyces</taxon>
    </lineage>
</organism>
<sequence>MCGLAVLLCLAVWTPVAVGRERAYRAAPPCPANGPAGECRWEREATVAGKETVAKKTYVDYYDLAHADGSEHRVRLAGDGSVRNRLRVGVTVTTITWRGEVREVALGPYREGTEAMPESEHKAPVGIAALALPFAVVFFWSAHWLSRRNRRGRPVATQQFGPFVVAYLAAMVPGIGGAAAFFLRPGFQDALVLTAWLTAGTLVVVVPWTAWLAHRSFHRGSEAEPAA</sequence>
<proteinExistence type="predicted"/>
<evidence type="ECO:0008006" key="5">
    <source>
        <dbReference type="Google" id="ProtNLM"/>
    </source>
</evidence>